<feature type="non-terminal residue" evidence="1">
    <location>
        <position position="263"/>
    </location>
</feature>
<reference evidence="1 2" key="1">
    <citation type="submission" date="2021-06" db="EMBL/GenBank/DDBJ databases">
        <authorList>
            <person name="Kallberg Y."/>
            <person name="Tangrot J."/>
            <person name="Rosling A."/>
        </authorList>
    </citation>
    <scope>NUCLEOTIDE SEQUENCE [LARGE SCALE GENOMIC DNA]</scope>
    <source>
        <strain evidence="1 2">120-4 pot B 10/14</strain>
    </source>
</reference>
<evidence type="ECO:0000313" key="2">
    <source>
        <dbReference type="Proteomes" id="UP000789901"/>
    </source>
</evidence>
<evidence type="ECO:0000313" key="1">
    <source>
        <dbReference type="EMBL" id="CAG8786141.1"/>
    </source>
</evidence>
<protein>
    <submittedName>
        <fullName evidence="1">21062_t:CDS:1</fullName>
    </submittedName>
</protein>
<dbReference type="EMBL" id="CAJVQB010017971">
    <property type="protein sequence ID" value="CAG8786141.1"/>
    <property type="molecule type" value="Genomic_DNA"/>
</dbReference>
<comment type="caution">
    <text evidence="1">The sequence shown here is derived from an EMBL/GenBank/DDBJ whole genome shotgun (WGS) entry which is preliminary data.</text>
</comment>
<keyword evidence="2" id="KW-1185">Reference proteome</keyword>
<organism evidence="1 2">
    <name type="scientific">Gigaspora margarita</name>
    <dbReference type="NCBI Taxonomy" id="4874"/>
    <lineage>
        <taxon>Eukaryota</taxon>
        <taxon>Fungi</taxon>
        <taxon>Fungi incertae sedis</taxon>
        <taxon>Mucoromycota</taxon>
        <taxon>Glomeromycotina</taxon>
        <taxon>Glomeromycetes</taxon>
        <taxon>Diversisporales</taxon>
        <taxon>Gigasporaceae</taxon>
        <taxon>Gigaspora</taxon>
    </lineage>
</organism>
<proteinExistence type="predicted"/>
<dbReference type="Proteomes" id="UP000789901">
    <property type="component" value="Unassembled WGS sequence"/>
</dbReference>
<sequence length="263" mass="31326">MKAGNSERIKKVKDIVWMTNNETVRLKYLKMLADKFKMHEVNSIGSNDAAIEYDKTYKSEFDHVVQKIRNCQSLEEIKKYVNNYMTEVADVDYEVNLVNLEKYNTLKMQHEHLRDHIEKRLKEIHNSSSNSRSESFLNPSDDESIMKMLGCTSTCYWRGALCWGIPDIKIQMSLLQYHVKKSQMNGMYGTMARKNQQNGVLQKFEIFSEWKFEPHHQDQFNDLMCWFFEKLNHDLAKKRNRVPASYDELRKYGCINLDYYRII</sequence>
<gene>
    <name evidence="1" type="ORF">GMARGA_LOCUS20472</name>
</gene>
<accession>A0ABN7VMT1</accession>
<name>A0ABN7VMT1_GIGMA</name>